<keyword evidence="3" id="KW-1185">Reference proteome</keyword>
<accession>A0AAV9Z6P4</accession>
<name>A0AAV9Z6P4_9AGAR</name>
<protein>
    <submittedName>
        <fullName evidence="2">Uncharacterized protein</fullName>
    </submittedName>
</protein>
<dbReference type="Proteomes" id="UP001362999">
    <property type="component" value="Unassembled WGS sequence"/>
</dbReference>
<evidence type="ECO:0000256" key="1">
    <source>
        <dbReference type="SAM" id="MobiDB-lite"/>
    </source>
</evidence>
<comment type="caution">
    <text evidence="2">The sequence shown here is derived from an EMBL/GenBank/DDBJ whole genome shotgun (WGS) entry which is preliminary data.</text>
</comment>
<gene>
    <name evidence="2" type="ORF">R3P38DRAFT_2812569</name>
</gene>
<feature type="region of interest" description="Disordered" evidence="1">
    <location>
        <begin position="159"/>
        <end position="201"/>
    </location>
</feature>
<proteinExistence type="predicted"/>
<sequence>MSGLRQGTTVFFLGDGTTSARHPTPFETNEDCGYNPTLALGGGGTRVRGKYTGQEVYPYIIETNELDSLDQGTFDFEFVTDEVQATLAVRKHAMFIAARVPWTVLVPKLTRLEGLDVASQHGLRLRRASTAAQIRQSLAEHECECEGLVYIMRFLPTPEGAKPKQSRQPPPQQGPSSSDSDAGWRAVNCPTRFSLPTLPAP</sequence>
<dbReference type="AlphaFoldDB" id="A0AAV9Z6P4"/>
<evidence type="ECO:0000313" key="3">
    <source>
        <dbReference type="Proteomes" id="UP001362999"/>
    </source>
</evidence>
<evidence type="ECO:0000313" key="2">
    <source>
        <dbReference type="EMBL" id="KAK6972178.1"/>
    </source>
</evidence>
<dbReference type="EMBL" id="JAWWNJ010000192">
    <property type="protein sequence ID" value="KAK6972178.1"/>
    <property type="molecule type" value="Genomic_DNA"/>
</dbReference>
<reference evidence="2 3" key="1">
    <citation type="journal article" date="2024" name="J Genomics">
        <title>Draft genome sequencing and assembly of Favolaschia claudopus CIRM-BRFM 2984 isolated from oak limbs.</title>
        <authorList>
            <person name="Navarro D."/>
            <person name="Drula E."/>
            <person name="Chaduli D."/>
            <person name="Cazenave R."/>
            <person name="Ahrendt S."/>
            <person name="Wang J."/>
            <person name="Lipzen A."/>
            <person name="Daum C."/>
            <person name="Barry K."/>
            <person name="Grigoriev I.V."/>
            <person name="Favel A."/>
            <person name="Rosso M.N."/>
            <person name="Martin F."/>
        </authorList>
    </citation>
    <scope>NUCLEOTIDE SEQUENCE [LARGE SCALE GENOMIC DNA]</scope>
    <source>
        <strain evidence="2 3">CIRM-BRFM 2984</strain>
    </source>
</reference>
<organism evidence="2 3">
    <name type="scientific">Favolaschia claudopus</name>
    <dbReference type="NCBI Taxonomy" id="2862362"/>
    <lineage>
        <taxon>Eukaryota</taxon>
        <taxon>Fungi</taxon>
        <taxon>Dikarya</taxon>
        <taxon>Basidiomycota</taxon>
        <taxon>Agaricomycotina</taxon>
        <taxon>Agaricomycetes</taxon>
        <taxon>Agaricomycetidae</taxon>
        <taxon>Agaricales</taxon>
        <taxon>Marasmiineae</taxon>
        <taxon>Mycenaceae</taxon>
        <taxon>Favolaschia</taxon>
    </lineage>
</organism>